<dbReference type="Pfam" id="PF01326">
    <property type="entry name" value="PPDK_N"/>
    <property type="match status" value="1"/>
</dbReference>
<dbReference type="SUPFAM" id="SSF52009">
    <property type="entry name" value="Phosphohistidine domain"/>
    <property type="match status" value="1"/>
</dbReference>
<feature type="binding site" evidence="15">
    <location>
        <position position="751"/>
    </location>
    <ligand>
        <name>Mg(2+)</name>
        <dbReference type="ChEBI" id="CHEBI:18420"/>
    </ligand>
</feature>
<dbReference type="Gene3D" id="1.10.189.10">
    <property type="entry name" value="Pyruvate Phosphate Dikinase, domain 2"/>
    <property type="match status" value="1"/>
</dbReference>
<feature type="binding site" evidence="14">
    <location>
        <position position="617"/>
    </location>
    <ligand>
        <name>substrate</name>
    </ligand>
</feature>
<proteinExistence type="inferred from homology"/>
<dbReference type="SUPFAM" id="SSF56059">
    <property type="entry name" value="Glutathione synthetase ATP-binding domain-like"/>
    <property type="match status" value="1"/>
</dbReference>
<keyword evidence="11 15" id="KW-0460">Magnesium</keyword>
<keyword evidence="7 15" id="KW-0479">Metal-binding</keyword>
<evidence type="ECO:0000256" key="14">
    <source>
        <dbReference type="PIRSR" id="PIRSR000853-2"/>
    </source>
</evidence>
<evidence type="ECO:0000256" key="12">
    <source>
        <dbReference type="PIRNR" id="PIRNR000853"/>
    </source>
</evidence>
<feature type="binding site" evidence="15">
    <location>
        <position position="775"/>
    </location>
    <ligand>
        <name>Mg(2+)</name>
        <dbReference type="ChEBI" id="CHEBI:18420"/>
    </ligand>
</feature>
<feature type="binding site" evidence="14">
    <location>
        <position position="774"/>
    </location>
    <ligand>
        <name>substrate</name>
    </ligand>
</feature>
<evidence type="ECO:0000256" key="8">
    <source>
        <dbReference type="ARBA" id="ARBA00022741"/>
    </source>
</evidence>
<dbReference type="Gene3D" id="3.50.30.10">
    <property type="entry name" value="Phosphohistidine domain"/>
    <property type="match status" value="1"/>
</dbReference>
<evidence type="ECO:0000256" key="11">
    <source>
        <dbReference type="ARBA" id="ARBA00022842"/>
    </source>
</evidence>
<dbReference type="InterPro" id="IPR000121">
    <property type="entry name" value="PEP_util_C"/>
</dbReference>
<comment type="catalytic activity">
    <reaction evidence="12">
        <text>pyruvate + phosphate + ATP = phosphoenolpyruvate + AMP + diphosphate + H(+)</text>
        <dbReference type="Rhea" id="RHEA:10756"/>
        <dbReference type="ChEBI" id="CHEBI:15361"/>
        <dbReference type="ChEBI" id="CHEBI:15378"/>
        <dbReference type="ChEBI" id="CHEBI:30616"/>
        <dbReference type="ChEBI" id="CHEBI:33019"/>
        <dbReference type="ChEBI" id="CHEBI:43474"/>
        <dbReference type="ChEBI" id="CHEBI:58702"/>
        <dbReference type="ChEBI" id="CHEBI:456215"/>
        <dbReference type="EC" id="2.7.9.1"/>
    </reaction>
</comment>
<evidence type="ECO:0000256" key="6">
    <source>
        <dbReference type="ARBA" id="ARBA00022679"/>
    </source>
</evidence>
<dbReference type="InterPro" id="IPR002192">
    <property type="entry name" value="PPDK_AMP/ATP-bd"/>
</dbReference>
<dbReference type="Proteomes" id="UP000515733">
    <property type="component" value="Chromosome"/>
</dbReference>
<feature type="binding site" evidence="14">
    <location>
        <position position="751"/>
    </location>
    <ligand>
        <name>substrate</name>
    </ligand>
</feature>
<dbReference type="PANTHER" id="PTHR22931:SF9">
    <property type="entry name" value="PYRUVATE, PHOSPHATE DIKINASE 1, CHLOROPLASTIC"/>
    <property type="match status" value="1"/>
</dbReference>
<protein>
    <recommendedName>
        <fullName evidence="5 12">Pyruvate, phosphate dikinase</fullName>
        <ecNumber evidence="4 12">2.7.9.1</ecNumber>
    </recommendedName>
</protein>
<evidence type="ECO:0000256" key="4">
    <source>
        <dbReference type="ARBA" id="ARBA00011994"/>
    </source>
</evidence>
<evidence type="ECO:0000259" key="16">
    <source>
        <dbReference type="Pfam" id="PF00391"/>
    </source>
</evidence>
<dbReference type="Pfam" id="PF02896">
    <property type="entry name" value="PEP-utilizers_C"/>
    <property type="match status" value="1"/>
</dbReference>
<feature type="active site" description="Tele-phosphohistidine intermediate" evidence="13">
    <location>
        <position position="455"/>
    </location>
</feature>
<dbReference type="PANTHER" id="PTHR22931">
    <property type="entry name" value="PHOSPHOENOLPYRUVATE DIKINASE-RELATED"/>
    <property type="match status" value="1"/>
</dbReference>
<feature type="binding site" evidence="14">
    <location>
        <position position="772"/>
    </location>
    <ligand>
        <name>substrate</name>
    </ligand>
</feature>
<dbReference type="NCBIfam" id="NF004531">
    <property type="entry name" value="PRK05878.1"/>
    <property type="match status" value="1"/>
</dbReference>
<evidence type="ECO:0000256" key="5">
    <source>
        <dbReference type="ARBA" id="ARBA00020138"/>
    </source>
</evidence>
<comment type="similarity">
    <text evidence="3 12">Belongs to the PEP-utilizing enzyme family.</text>
</comment>
<dbReference type="Gene3D" id="3.30.1490.20">
    <property type="entry name" value="ATP-grasp fold, A domain"/>
    <property type="match status" value="1"/>
</dbReference>
<evidence type="ECO:0000256" key="2">
    <source>
        <dbReference type="ARBA" id="ARBA00003144"/>
    </source>
</evidence>
<dbReference type="InterPro" id="IPR036637">
    <property type="entry name" value="Phosphohistidine_dom_sf"/>
</dbReference>
<keyword evidence="20" id="KW-1185">Reference proteome</keyword>
<dbReference type="Pfam" id="PF00391">
    <property type="entry name" value="PEP-utilizers"/>
    <property type="match status" value="1"/>
</dbReference>
<dbReference type="InterPro" id="IPR010121">
    <property type="entry name" value="Pyruvate_phosphate_dikinase"/>
</dbReference>
<evidence type="ECO:0000256" key="1">
    <source>
        <dbReference type="ARBA" id="ARBA00001946"/>
    </source>
</evidence>
<dbReference type="InterPro" id="IPR013815">
    <property type="entry name" value="ATP_grasp_subdomain_1"/>
</dbReference>
<dbReference type="InterPro" id="IPR040442">
    <property type="entry name" value="Pyrv_kinase-like_dom_sf"/>
</dbReference>
<dbReference type="InterPro" id="IPR008279">
    <property type="entry name" value="PEP-util_enz_mobile_dom"/>
</dbReference>
<dbReference type="InterPro" id="IPR018274">
    <property type="entry name" value="PEP_util_AS"/>
</dbReference>
<dbReference type="KEGG" id="doe:DENOEST_1710"/>
<dbReference type="Gene3D" id="3.30.470.20">
    <property type="entry name" value="ATP-grasp fold, B domain"/>
    <property type="match status" value="1"/>
</dbReference>
<organism evidence="19 20">
    <name type="scientific">Denitratisoma oestradiolicum</name>
    <dbReference type="NCBI Taxonomy" id="311182"/>
    <lineage>
        <taxon>Bacteria</taxon>
        <taxon>Pseudomonadati</taxon>
        <taxon>Pseudomonadota</taxon>
        <taxon>Betaproteobacteria</taxon>
        <taxon>Nitrosomonadales</taxon>
        <taxon>Sterolibacteriaceae</taxon>
        <taxon>Denitratisoma</taxon>
    </lineage>
</organism>
<feature type="binding site" evidence="14">
    <location>
        <position position="773"/>
    </location>
    <ligand>
        <name>substrate</name>
    </ligand>
</feature>
<feature type="domain" description="Pyruvate phosphate dikinase AMP/ATP-binding" evidence="17">
    <location>
        <begin position="57"/>
        <end position="292"/>
    </location>
</feature>
<accession>A0A6S6XVL6</accession>
<keyword evidence="10" id="KW-0067">ATP-binding</keyword>
<evidence type="ECO:0000259" key="18">
    <source>
        <dbReference type="Pfam" id="PF02896"/>
    </source>
</evidence>
<dbReference type="GO" id="GO:0016301">
    <property type="term" value="F:kinase activity"/>
    <property type="evidence" value="ECO:0007669"/>
    <property type="project" value="UniProtKB-UniRule"/>
</dbReference>
<dbReference type="InterPro" id="IPR015813">
    <property type="entry name" value="Pyrv/PenolPyrv_kinase-like_dom"/>
</dbReference>
<dbReference type="NCBIfam" id="TIGR01828">
    <property type="entry name" value="pyru_phos_dikin"/>
    <property type="match status" value="1"/>
</dbReference>
<evidence type="ECO:0000313" key="20">
    <source>
        <dbReference type="Proteomes" id="UP000515733"/>
    </source>
</evidence>
<feature type="binding site" evidence="14">
    <location>
        <position position="775"/>
    </location>
    <ligand>
        <name>substrate</name>
    </ligand>
</feature>
<dbReference type="EC" id="2.7.9.1" evidence="4 12"/>
<evidence type="ECO:0000256" key="7">
    <source>
        <dbReference type="ARBA" id="ARBA00022723"/>
    </source>
</evidence>
<evidence type="ECO:0000256" key="10">
    <source>
        <dbReference type="ARBA" id="ARBA00022840"/>
    </source>
</evidence>
<dbReference type="SUPFAM" id="SSF51621">
    <property type="entry name" value="Phosphoenolpyruvate/pyruvate domain"/>
    <property type="match status" value="1"/>
</dbReference>
<comment type="cofactor">
    <cofactor evidence="1 12 15">
        <name>Mg(2+)</name>
        <dbReference type="ChEBI" id="CHEBI:18420"/>
    </cofactor>
</comment>
<dbReference type="OrthoDB" id="9765468at2"/>
<dbReference type="PIRSF" id="PIRSF000853">
    <property type="entry name" value="PPDK"/>
    <property type="match status" value="1"/>
</dbReference>
<dbReference type="Gene3D" id="3.20.20.60">
    <property type="entry name" value="Phosphoenolpyruvate-binding domains"/>
    <property type="match status" value="1"/>
</dbReference>
<keyword evidence="6 19" id="KW-0808">Transferase</keyword>
<feature type="binding site" evidence="14">
    <location>
        <position position="561"/>
    </location>
    <ligand>
        <name>substrate</name>
    </ligand>
</feature>
<feature type="domain" description="PEP-utilising enzyme mobile" evidence="16">
    <location>
        <begin position="423"/>
        <end position="503"/>
    </location>
</feature>
<keyword evidence="8" id="KW-0547">Nucleotide-binding</keyword>
<evidence type="ECO:0000256" key="15">
    <source>
        <dbReference type="PIRSR" id="PIRSR000853-3"/>
    </source>
</evidence>
<evidence type="ECO:0000256" key="3">
    <source>
        <dbReference type="ARBA" id="ARBA00007837"/>
    </source>
</evidence>
<evidence type="ECO:0000256" key="9">
    <source>
        <dbReference type="ARBA" id="ARBA00022777"/>
    </source>
</evidence>
<feature type="active site" description="Proton donor" evidence="13">
    <location>
        <position position="838"/>
    </location>
</feature>
<comment type="function">
    <text evidence="2">Catalyzes the reversible phosphorylation of pyruvate and phosphate.</text>
</comment>
<feature type="domain" description="PEP-utilising enzyme C-terminal" evidence="18">
    <location>
        <begin position="522"/>
        <end position="876"/>
    </location>
</feature>
<dbReference type="GO" id="GO:0005524">
    <property type="term" value="F:ATP binding"/>
    <property type="evidence" value="ECO:0007669"/>
    <property type="project" value="UniProtKB-UniRule"/>
</dbReference>
<evidence type="ECO:0000313" key="19">
    <source>
        <dbReference type="EMBL" id="CAB1368875.1"/>
    </source>
</evidence>
<dbReference type="GO" id="GO:0050242">
    <property type="term" value="F:pyruvate, phosphate dikinase activity"/>
    <property type="evidence" value="ECO:0007669"/>
    <property type="project" value="UniProtKB-UniRule"/>
</dbReference>
<dbReference type="EMBL" id="LR778301">
    <property type="protein sequence ID" value="CAB1368875.1"/>
    <property type="molecule type" value="Genomic_DNA"/>
</dbReference>
<dbReference type="Gene3D" id="1.20.80.30">
    <property type="match status" value="1"/>
</dbReference>
<keyword evidence="9 19" id="KW-0418">Kinase</keyword>
<dbReference type="RefSeq" id="WP_145768910.1">
    <property type="nucleotide sequence ID" value="NZ_LR778301.1"/>
</dbReference>
<name>A0A6S6XVL6_9PROT</name>
<gene>
    <name evidence="19" type="primary">ppdK</name>
    <name evidence="19" type="ORF">DENOEST_1710</name>
</gene>
<dbReference type="AlphaFoldDB" id="A0A6S6XVL6"/>
<evidence type="ECO:0000256" key="13">
    <source>
        <dbReference type="PIRSR" id="PIRSR000853-1"/>
    </source>
</evidence>
<evidence type="ECO:0000259" key="17">
    <source>
        <dbReference type="Pfam" id="PF01326"/>
    </source>
</evidence>
<keyword evidence="19" id="KW-0670">Pyruvate</keyword>
<reference evidence="19 20" key="1">
    <citation type="submission" date="2020-03" db="EMBL/GenBank/DDBJ databases">
        <authorList>
            <consortium name="Genoscope - CEA"/>
            <person name="William W."/>
        </authorList>
    </citation>
    <scope>NUCLEOTIDE SEQUENCE [LARGE SCALE GENOMIC DNA]</scope>
    <source>
        <strain evidence="20">DSM 16959</strain>
    </source>
</reference>
<sequence>MIHRQYVFAFEEGDGKNKMLLGGKGANLCEMTRIGLNVPPGFVISTEACLAYLGHNRLPEHLMDEVRRHMAAVEKKTGKVFGDTENPLLVSVRSGSAMSMPGMMDTILNLGLNERTLQGLIRLTGNPRFAYDAYRRFIQLYGKIALGVADEHFDKAMEALKQRVGAAQDVNLTAEQLKELADQFAAIVQRETGSPFPEDPYQQLEIAIGAVFRSWNGKRAVDYRRQFKITKEMANGTAVNIVAMVFGNMGNDSGTGVGFTRNPGTGENITYGEYLVNAQGEDVVAGIRTPKPIAEMATEMPELHRQLIELRDRLEAHYREVQDFEFTIERGTLYCLQTRNGKMNARATVVTSVEMANSGLLSRDEALLRVNPQLLEQLMVPQLAPTGHHEALAQGLPASPGAASGKIVFDADTAEARGNAGERIILVREETKPEDIHGFFAAQGILTSRGGKTSHAAVVARGMGKPCVSGCAAIVIDHHARRACIGGVGLAEGDVITIDGSTGNVYAGQIPTKEPEFFPELTRLLTWADDVARLKVRANADTPAAAAKARKYGARGIGLTRTERMFNDSDRIPIVQEMILADTLVKRQAALDRLLPIQRADFHAIFREMSGLPVTVRLLDPPLHEFLPGEKQLQFDLDRLRASGNPAELARHEAMLERVRQLAEVNPMLGHRGVRLGLTNPEIYSMQIRAILEAAAECVKEGVPVEPEIMVPQVAAVEELARVKKQVEKIHREVEAATGVTVDYHFGTMMEVVRACLRAEDMASLAEFFSFGTNDLTQATFSFSREDAENKFLPFYVEQGLLPENPFEALDIKGVGRLMTMAVEWGRAARPELQVGICGEHGGHPESIALCHRIGLDYVSCSTPRVPIARLAAAQIRLNEIATGSPRSDA</sequence>
<dbReference type="PROSITE" id="PS00370">
    <property type="entry name" value="PEP_ENZYMES_PHOS_SITE"/>
    <property type="match status" value="1"/>
</dbReference>
<dbReference type="GO" id="GO:0046872">
    <property type="term" value="F:metal ion binding"/>
    <property type="evidence" value="ECO:0007669"/>
    <property type="project" value="UniProtKB-UniRule"/>
</dbReference>